<accession>A0AC34Q6U5</accession>
<name>A0AC34Q6U5_9BILA</name>
<dbReference type="WBParaSite" id="JU765_v2.g13564.t2">
    <property type="protein sequence ID" value="JU765_v2.g13564.t2"/>
    <property type="gene ID" value="JU765_v2.g13564"/>
</dbReference>
<evidence type="ECO:0000313" key="2">
    <source>
        <dbReference type="WBParaSite" id="JU765_v2.g13564.t2"/>
    </source>
</evidence>
<proteinExistence type="predicted"/>
<reference evidence="2" key="1">
    <citation type="submission" date="2022-11" db="UniProtKB">
        <authorList>
            <consortium name="WormBaseParasite"/>
        </authorList>
    </citation>
    <scope>IDENTIFICATION</scope>
</reference>
<protein>
    <submittedName>
        <fullName evidence="2">Helicase C-terminal domain-containing protein</fullName>
    </submittedName>
</protein>
<dbReference type="Proteomes" id="UP000887576">
    <property type="component" value="Unplaced"/>
</dbReference>
<evidence type="ECO:0000313" key="1">
    <source>
        <dbReference type="Proteomes" id="UP000887576"/>
    </source>
</evidence>
<organism evidence="1 2">
    <name type="scientific">Panagrolaimus sp. JU765</name>
    <dbReference type="NCBI Taxonomy" id="591449"/>
    <lineage>
        <taxon>Eukaryota</taxon>
        <taxon>Metazoa</taxon>
        <taxon>Ecdysozoa</taxon>
        <taxon>Nematoda</taxon>
        <taxon>Chromadorea</taxon>
        <taxon>Rhabditida</taxon>
        <taxon>Tylenchina</taxon>
        <taxon>Panagrolaimomorpha</taxon>
        <taxon>Panagrolaimoidea</taxon>
        <taxon>Panagrolaimidae</taxon>
        <taxon>Panagrolaimus</taxon>
    </lineage>
</organism>
<sequence length="832" mass="97897">MELKKCCNHCSLVRNYDNIEHDPPSRLQQLLKSSGKLILLDKLLCRLKETGHRKLILLDKLLCRLKETGHRVLIFSQMVMMLDILQEYMELRRFNTQRLDGSMRADLRKQALDHFNADNSTDFCFLLSTRAGGLGINLATADTVIIFDSDWNPQNDLQAMSRAHRIGQKKTVNIYRFVTKNSVEEEIVERAKRKLVLDHLVIQRMDTTGKTVLSKSDTTKMPFDKTDLTAILKFGAEDLFKEKEGEEQEPEVDIDDILKGAETRECDNQETGNDLLNSFKYANFAFDEEKDLAEVSKQNLSSSTTSIIKRTDGEENDKEWSEIIPEETLDKIKEEERKKIEDELNLGPRQRTKIITTNTDENLSDDYDDDEGKNGKRGPYKKKALFNFTETEIRKFSKSLKKFSHPLERLDAIAQDAELEEHSTKEIEELCKEVMKRIIECSEKSIITSPIIDSDGKKKIDRGPIIKIGTVDIYVRPLLKQHHDLESLHRFIQQQQDGINPKFKLPITPKRQYGWDIDWDEDDDISILRGIYKYGMGSWESIKMDPEFGLADKIWIKDKIKKPQPKHLQSRIEYLLKLLAKELNPDGIKTIKRIRDKKIKNDDEPLKKKMKKEKKKKEEENKHGHHHSHNHNHHSNKVYDIKPKEYDIKSKERSKSLNNHHLNNSYHHYNNDRKDRTSFYDNSRNKDKMEKIEVKGNSNDLYPKIVMMKINEEKFSKDLDDQSRNTFKRCVELFRPVHKYIKKLSKNKEDEKELDKEDYIRYLCKLGDHIANYIESLNVSSEITSEQEKWHSYLWIFLSKFITQEPKDLHEKYQKAVSNKIHKHQKQHSDRR</sequence>